<dbReference type="SUPFAM" id="SSF141868">
    <property type="entry name" value="EAL domain-like"/>
    <property type="match status" value="1"/>
</dbReference>
<evidence type="ECO:0000313" key="6">
    <source>
        <dbReference type="Proteomes" id="UP000321899"/>
    </source>
</evidence>
<sequence>MVLAVTFFLESTLFPRKAYMSHPSHLPQDLEFLLKGLESRIADISHAMEKGKKVLDKEDLLRLAAWDVTDMGLCIVDENGLFVDVNPAYTRIYGYTREELRGRPFTMVLPEDREAMGRKALKDFFESGDEPVMEWEVRRKDGTLFPILATAGLFKDDKGAKYKITSVMDITRTRKDRELHQRLGFIFENLKEEIFLINPETFCFEEANASAINNSGFDLNTLRSMVFWELFIGADAAAFKDLVAEMGICSEGKRRFQVYVCRRDKTCYEAEVRLQRIRTEETCVIAMLVRDISESMETLRALKESEENLSEAQQVAGIGSWKLNRNTDTLRWSRQMFRIMGMPSDGPLPDFASFLKKVPERDHANIEKALDAAWKGGEAFQLEHGVFVNRELRIISVLGRAIKDAEGRVQHLVGTSQDITEKKKAEAELHKLTMAIEQSTNVVFITDRHGTIEYVNGVFERVTGYVREEAIGQNPRILASGETRPETYATLWETILSGQTWRGDFKNKTKGGSFYWGKGLITPVRGLGGEIVHFLAIQEDITEKKQAEERALYLETYDVQTGLLNRDSFIRRLDGEFSGTGAGLLIDIDGFKLVNDQIGYARGDQVLRALIRSVDQVMDARLAADRWFMGRFGGDQMALFIRNMGSAEALALGEEIRRQVEAKRFDDSGLRLTVSAGLALIPEHAGDAVTLLAVLDAALGKAKELGKNRCRIFVPEDREGELKRATFHKKQRILDALAGDRFEVWYQPLLHLVSRKIFHYEALVRMRDLEGNVVLPGAFIQAAERHGLVGSIDRVVAQKTFALQAMLEKQGKKLSFSMNLSARDLADAGMAAFLQKSIKESGADPEKLIFEITETAAIQDMDRALDFIRQMKALGCRFSLDDFGVGFTSFVYLRELGVDYIKIDGSFIRKLHERQEDRSVVRAIAQMARELGIMTVAEFVEVPETLEILSGFGVDFGQGFFIGKPAPASLAFSGIPVLP</sequence>
<dbReference type="AlphaFoldDB" id="A0A5Q4VD77"/>
<dbReference type="PROSITE" id="PS50113">
    <property type="entry name" value="PAC"/>
    <property type="match status" value="3"/>
</dbReference>
<evidence type="ECO:0000259" key="3">
    <source>
        <dbReference type="PROSITE" id="PS50883"/>
    </source>
</evidence>
<reference evidence="5 6" key="1">
    <citation type="submission" date="2019-06" db="EMBL/GenBank/DDBJ databases">
        <title>Desulfobotulus mexicanus sp. nov., a novel sulfate-reducing bacterium isolated from the sediment of an alkaline crater lake in Mexico.</title>
        <authorList>
            <person name="Hirschler-Rea A."/>
        </authorList>
    </citation>
    <scope>NUCLEOTIDE SEQUENCE [LARGE SCALE GENOMIC DNA]</scope>
    <source>
        <strain evidence="5 6">PAR22N</strain>
    </source>
</reference>
<evidence type="ECO:0000259" key="2">
    <source>
        <dbReference type="PROSITE" id="PS50113"/>
    </source>
</evidence>
<dbReference type="Gene3D" id="3.30.70.270">
    <property type="match status" value="1"/>
</dbReference>
<feature type="domain" description="EAL" evidence="3">
    <location>
        <begin position="726"/>
        <end position="979"/>
    </location>
</feature>
<keyword evidence="6" id="KW-1185">Reference proteome</keyword>
<dbReference type="InterPro" id="IPR035919">
    <property type="entry name" value="EAL_sf"/>
</dbReference>
<dbReference type="PROSITE" id="PS50887">
    <property type="entry name" value="GGDEF"/>
    <property type="match status" value="1"/>
</dbReference>
<dbReference type="Gene3D" id="3.20.20.450">
    <property type="entry name" value="EAL domain"/>
    <property type="match status" value="1"/>
</dbReference>
<dbReference type="InterPro" id="IPR052155">
    <property type="entry name" value="Biofilm_reg_signaling"/>
</dbReference>
<dbReference type="NCBIfam" id="TIGR00229">
    <property type="entry name" value="sensory_box"/>
    <property type="match status" value="2"/>
</dbReference>
<evidence type="ECO:0000313" key="5">
    <source>
        <dbReference type="EMBL" id="TYT74923.1"/>
    </source>
</evidence>
<dbReference type="InterPro" id="IPR013656">
    <property type="entry name" value="PAS_4"/>
</dbReference>
<comment type="caution">
    <text evidence="5">The sequence shown here is derived from an EMBL/GenBank/DDBJ whole genome shotgun (WGS) entry which is preliminary data.</text>
</comment>
<proteinExistence type="predicted"/>
<dbReference type="Pfam" id="PF00563">
    <property type="entry name" value="EAL"/>
    <property type="match status" value="1"/>
</dbReference>
<dbReference type="NCBIfam" id="TIGR00254">
    <property type="entry name" value="GGDEF"/>
    <property type="match status" value="1"/>
</dbReference>
<dbReference type="CDD" id="cd01949">
    <property type="entry name" value="GGDEF"/>
    <property type="match status" value="1"/>
</dbReference>
<dbReference type="InterPro" id="IPR000160">
    <property type="entry name" value="GGDEF_dom"/>
</dbReference>
<dbReference type="SMART" id="SM00091">
    <property type="entry name" value="PAS"/>
    <property type="match status" value="4"/>
</dbReference>
<dbReference type="InterPro" id="IPR035965">
    <property type="entry name" value="PAS-like_dom_sf"/>
</dbReference>
<dbReference type="PANTHER" id="PTHR44757">
    <property type="entry name" value="DIGUANYLATE CYCLASE DGCP"/>
    <property type="match status" value="1"/>
</dbReference>
<dbReference type="InterPro" id="IPR029787">
    <property type="entry name" value="Nucleotide_cyclase"/>
</dbReference>
<dbReference type="SMART" id="SM00052">
    <property type="entry name" value="EAL"/>
    <property type="match status" value="1"/>
</dbReference>
<dbReference type="InterPro" id="IPR000014">
    <property type="entry name" value="PAS"/>
</dbReference>
<feature type="domain" description="GGDEF" evidence="4">
    <location>
        <begin position="579"/>
        <end position="715"/>
    </location>
</feature>
<dbReference type="InterPro" id="IPR001633">
    <property type="entry name" value="EAL_dom"/>
</dbReference>
<dbReference type="PROSITE" id="PS50883">
    <property type="entry name" value="EAL"/>
    <property type="match status" value="1"/>
</dbReference>
<gene>
    <name evidence="5" type="ORF">FIM25_07300</name>
</gene>
<organism evidence="5 6">
    <name type="scientific">Desulfobotulus mexicanus</name>
    <dbReference type="NCBI Taxonomy" id="2586642"/>
    <lineage>
        <taxon>Bacteria</taxon>
        <taxon>Pseudomonadati</taxon>
        <taxon>Thermodesulfobacteriota</taxon>
        <taxon>Desulfobacteria</taxon>
        <taxon>Desulfobacterales</taxon>
        <taxon>Desulfobacteraceae</taxon>
        <taxon>Desulfobotulus</taxon>
    </lineage>
</organism>
<dbReference type="EMBL" id="VDMB01000007">
    <property type="protein sequence ID" value="TYT74923.1"/>
    <property type="molecule type" value="Genomic_DNA"/>
</dbReference>
<dbReference type="PROSITE" id="PS50112">
    <property type="entry name" value="PAS"/>
    <property type="match status" value="2"/>
</dbReference>
<name>A0A5Q4VD77_9BACT</name>
<dbReference type="SUPFAM" id="SSF55785">
    <property type="entry name" value="PYP-like sensor domain (PAS domain)"/>
    <property type="match status" value="4"/>
</dbReference>
<dbReference type="InterPro" id="IPR001610">
    <property type="entry name" value="PAC"/>
</dbReference>
<dbReference type="SUPFAM" id="SSF55073">
    <property type="entry name" value="Nucleotide cyclase"/>
    <property type="match status" value="1"/>
</dbReference>
<dbReference type="CDD" id="cd01948">
    <property type="entry name" value="EAL"/>
    <property type="match status" value="1"/>
</dbReference>
<dbReference type="Gene3D" id="2.10.70.100">
    <property type="match status" value="1"/>
</dbReference>
<accession>A0A5Q4VD77</accession>
<dbReference type="SMART" id="SM00267">
    <property type="entry name" value="GGDEF"/>
    <property type="match status" value="1"/>
</dbReference>
<dbReference type="InterPro" id="IPR000700">
    <property type="entry name" value="PAS-assoc_C"/>
</dbReference>
<feature type="domain" description="PAC" evidence="2">
    <location>
        <begin position="380"/>
        <end position="431"/>
    </location>
</feature>
<dbReference type="Pfam" id="PF00990">
    <property type="entry name" value="GGDEF"/>
    <property type="match status" value="1"/>
</dbReference>
<feature type="domain" description="PAC" evidence="2">
    <location>
        <begin position="501"/>
        <end position="553"/>
    </location>
</feature>
<dbReference type="Proteomes" id="UP000321899">
    <property type="component" value="Unassembled WGS sequence"/>
</dbReference>
<evidence type="ECO:0000259" key="1">
    <source>
        <dbReference type="PROSITE" id="PS50112"/>
    </source>
</evidence>
<feature type="domain" description="PAC" evidence="2">
    <location>
        <begin position="131"/>
        <end position="182"/>
    </location>
</feature>
<dbReference type="CDD" id="cd00130">
    <property type="entry name" value="PAS"/>
    <property type="match status" value="2"/>
</dbReference>
<dbReference type="OrthoDB" id="9759431at2"/>
<feature type="domain" description="PAS" evidence="1">
    <location>
        <begin position="75"/>
        <end position="128"/>
    </location>
</feature>
<dbReference type="Gene3D" id="3.30.450.20">
    <property type="entry name" value="PAS domain"/>
    <property type="match status" value="4"/>
</dbReference>
<feature type="domain" description="PAS" evidence="1">
    <location>
        <begin position="428"/>
        <end position="474"/>
    </location>
</feature>
<protein>
    <submittedName>
        <fullName evidence="5">EAL domain-containing protein</fullName>
    </submittedName>
</protein>
<dbReference type="SMART" id="SM00086">
    <property type="entry name" value="PAC"/>
    <property type="match status" value="4"/>
</dbReference>
<dbReference type="InterPro" id="IPR043128">
    <property type="entry name" value="Rev_trsase/Diguanyl_cyclase"/>
</dbReference>
<dbReference type="Pfam" id="PF08448">
    <property type="entry name" value="PAS_4"/>
    <property type="match status" value="1"/>
</dbReference>
<evidence type="ECO:0000259" key="4">
    <source>
        <dbReference type="PROSITE" id="PS50887"/>
    </source>
</evidence>
<dbReference type="PANTHER" id="PTHR44757:SF4">
    <property type="entry name" value="DIGUANYLATE CYCLASE DGCE-RELATED"/>
    <property type="match status" value="1"/>
</dbReference>
<dbReference type="Pfam" id="PF13426">
    <property type="entry name" value="PAS_9"/>
    <property type="match status" value="3"/>
</dbReference>